<feature type="transmembrane region" description="Helical" evidence="6">
    <location>
        <begin position="291"/>
        <end position="317"/>
    </location>
</feature>
<dbReference type="PANTHER" id="PTHR30250:SF11">
    <property type="entry name" value="O-ANTIGEN TRANSPORTER-RELATED"/>
    <property type="match status" value="1"/>
</dbReference>
<dbReference type="GO" id="GO:0005886">
    <property type="term" value="C:plasma membrane"/>
    <property type="evidence" value="ECO:0007669"/>
    <property type="project" value="UniProtKB-SubCell"/>
</dbReference>
<keyword evidence="3 6" id="KW-0812">Transmembrane</keyword>
<keyword evidence="4 6" id="KW-1133">Transmembrane helix</keyword>
<feature type="transmembrane region" description="Helical" evidence="6">
    <location>
        <begin position="20"/>
        <end position="38"/>
    </location>
</feature>
<evidence type="ECO:0000256" key="3">
    <source>
        <dbReference type="ARBA" id="ARBA00022692"/>
    </source>
</evidence>
<feature type="transmembrane region" description="Helical" evidence="6">
    <location>
        <begin position="219"/>
        <end position="248"/>
    </location>
</feature>
<comment type="caution">
    <text evidence="7">The sequence shown here is derived from an EMBL/GenBank/DDBJ whole genome shotgun (WGS) entry which is preliminary data.</text>
</comment>
<dbReference type="InterPro" id="IPR050833">
    <property type="entry name" value="Poly_Biosynth_Transport"/>
</dbReference>
<feature type="transmembrane region" description="Helical" evidence="6">
    <location>
        <begin position="382"/>
        <end position="404"/>
    </location>
</feature>
<dbReference type="AlphaFoldDB" id="A0A4U0EPD8"/>
<dbReference type="PANTHER" id="PTHR30250">
    <property type="entry name" value="PST FAMILY PREDICTED COLANIC ACID TRANSPORTER"/>
    <property type="match status" value="1"/>
</dbReference>
<evidence type="ECO:0000256" key="5">
    <source>
        <dbReference type="ARBA" id="ARBA00023136"/>
    </source>
</evidence>
<keyword evidence="8" id="KW-1185">Reference proteome</keyword>
<name>A0A4U0EPD8_9FLAO</name>
<feature type="transmembrane region" description="Helical" evidence="6">
    <location>
        <begin position="356"/>
        <end position="376"/>
    </location>
</feature>
<evidence type="ECO:0000313" key="7">
    <source>
        <dbReference type="EMBL" id="TJY33431.1"/>
    </source>
</evidence>
<dbReference type="InterPro" id="IPR002797">
    <property type="entry name" value="Polysacc_synth"/>
</dbReference>
<sequence length="413" mass="47011">MTILNFKKHLPILENFVSYFLFKAIDAVIPLIVITYLIDVVGLNNYGYYAFAYALIFYLQNIIQFGFDLSAVRSIALLRDDKQKLSKVYNDVFSAQIVFFVLVTIFLLSLVLFVPRIYDHYIIYCFFFILLVGELLFPMWFFLGVERMKFMTIISVISKSTFAILCFLLIKHESDYIYISLYHSVGFLFAGIIAQIIIRKTFGIKFRFSKVQDIKATIIEAWSAFLTMVSPTIYHNTSIFLVGVYGIPSFVSVMEIGAKVLGAFKVVITIMSNVLFPFLNRNKSYLPKVRLVFVTIGFTLSLVMFFSSEILMHLWLGDDAVEVIRVVKFLSPGPLLSSIISAYGINGLMIMKKDKLYSKIIVIGSVIGLMVGLIFIPKYYYIGGAIAIISATSVKAIFSCFYSVKTIKQLQNR</sequence>
<dbReference type="EMBL" id="SUPL01000007">
    <property type="protein sequence ID" value="TJY33431.1"/>
    <property type="molecule type" value="Genomic_DNA"/>
</dbReference>
<proteinExistence type="predicted"/>
<accession>A0A4U0EPD8</accession>
<feature type="transmembrane region" description="Helical" evidence="6">
    <location>
        <begin position="121"/>
        <end position="143"/>
    </location>
</feature>
<dbReference type="OrthoDB" id="9815702at2"/>
<keyword evidence="5 6" id="KW-0472">Membrane</keyword>
<dbReference type="Proteomes" id="UP000307657">
    <property type="component" value="Unassembled WGS sequence"/>
</dbReference>
<feature type="transmembrane region" description="Helical" evidence="6">
    <location>
        <begin position="329"/>
        <end position="349"/>
    </location>
</feature>
<evidence type="ECO:0000256" key="6">
    <source>
        <dbReference type="SAM" id="Phobius"/>
    </source>
</evidence>
<reference evidence="7 8" key="1">
    <citation type="submission" date="2019-04" db="EMBL/GenBank/DDBJ databases">
        <title>Lacinutrix sp. nov., isolated from marine water.</title>
        <authorList>
            <person name="Kim W."/>
        </authorList>
    </citation>
    <scope>NUCLEOTIDE SEQUENCE [LARGE SCALE GENOMIC DNA]</scope>
    <source>
        <strain evidence="7 8">CAU 1491</strain>
    </source>
</reference>
<protein>
    <recommendedName>
        <fullName evidence="9">Flippase</fullName>
    </recommendedName>
</protein>
<organism evidence="7 8">
    <name type="scientific">Pontimicrobium aquaticum</name>
    <dbReference type="NCBI Taxonomy" id="2565367"/>
    <lineage>
        <taxon>Bacteria</taxon>
        <taxon>Pseudomonadati</taxon>
        <taxon>Bacteroidota</taxon>
        <taxon>Flavobacteriia</taxon>
        <taxon>Flavobacteriales</taxon>
        <taxon>Flavobacteriaceae</taxon>
        <taxon>Pontimicrobium</taxon>
    </lineage>
</organism>
<evidence type="ECO:0000256" key="2">
    <source>
        <dbReference type="ARBA" id="ARBA00022475"/>
    </source>
</evidence>
<keyword evidence="2" id="KW-1003">Cell membrane</keyword>
<dbReference type="Pfam" id="PF01943">
    <property type="entry name" value="Polysacc_synt"/>
    <property type="match status" value="1"/>
</dbReference>
<comment type="subcellular location">
    <subcellularLocation>
        <location evidence="1">Cell membrane</location>
        <topology evidence="1">Multi-pass membrane protein</topology>
    </subcellularLocation>
</comment>
<evidence type="ECO:0000256" key="1">
    <source>
        <dbReference type="ARBA" id="ARBA00004651"/>
    </source>
</evidence>
<feature type="transmembrane region" description="Helical" evidence="6">
    <location>
        <begin position="260"/>
        <end position="279"/>
    </location>
</feature>
<feature type="transmembrane region" description="Helical" evidence="6">
    <location>
        <begin position="50"/>
        <end position="71"/>
    </location>
</feature>
<feature type="transmembrane region" description="Helical" evidence="6">
    <location>
        <begin position="92"/>
        <end position="115"/>
    </location>
</feature>
<gene>
    <name evidence="7" type="ORF">E5167_13095</name>
</gene>
<evidence type="ECO:0000256" key="4">
    <source>
        <dbReference type="ARBA" id="ARBA00022989"/>
    </source>
</evidence>
<evidence type="ECO:0008006" key="9">
    <source>
        <dbReference type="Google" id="ProtNLM"/>
    </source>
</evidence>
<evidence type="ECO:0000313" key="8">
    <source>
        <dbReference type="Proteomes" id="UP000307657"/>
    </source>
</evidence>
<feature type="transmembrane region" description="Helical" evidence="6">
    <location>
        <begin position="176"/>
        <end position="198"/>
    </location>
</feature>